<protein>
    <submittedName>
        <fullName evidence="1">Adenylosuccinate synthetase</fullName>
    </submittedName>
</protein>
<name>A0ABR3K1H5_TRISP</name>
<organism evidence="1 2">
    <name type="scientific">Trichinella spiralis</name>
    <name type="common">Trichina worm</name>
    <dbReference type="NCBI Taxonomy" id="6334"/>
    <lineage>
        <taxon>Eukaryota</taxon>
        <taxon>Metazoa</taxon>
        <taxon>Ecdysozoa</taxon>
        <taxon>Nematoda</taxon>
        <taxon>Enoplea</taxon>
        <taxon>Dorylaimia</taxon>
        <taxon>Trichinellida</taxon>
        <taxon>Trichinellidae</taxon>
        <taxon>Trichinella</taxon>
    </lineage>
</organism>
<evidence type="ECO:0000313" key="1">
    <source>
        <dbReference type="EMBL" id="KAL1226552.1"/>
    </source>
</evidence>
<proteinExistence type="predicted"/>
<dbReference type="EMBL" id="JBEUSY010000566">
    <property type="protein sequence ID" value="KAL1226552.1"/>
    <property type="molecule type" value="Genomic_DNA"/>
</dbReference>
<keyword evidence="2" id="KW-1185">Reference proteome</keyword>
<evidence type="ECO:0000313" key="2">
    <source>
        <dbReference type="Proteomes" id="UP001558632"/>
    </source>
</evidence>
<comment type="caution">
    <text evidence="1">The sequence shown here is derived from an EMBL/GenBank/DDBJ whole genome shotgun (WGS) entry which is preliminary data.</text>
</comment>
<sequence>MDMKEQFDKRLEEIVNQKSGNNVIYSRATYDKIVNDLLRIKTKGTSSAASNGVERCSKRTAEVSCGQGYLKYLRLLETVHHIVEVASEQETSCNSLPPLRENWRRKWKKSLLAELTAVVVNLLATGEIYVFEADLWKLGISDHLLKSMWRRRLAILKAT</sequence>
<dbReference type="Proteomes" id="UP001558632">
    <property type="component" value="Unassembled WGS sequence"/>
</dbReference>
<accession>A0ABR3K1H5</accession>
<gene>
    <name evidence="1" type="ORF">TSPI_08205</name>
</gene>
<reference evidence="1 2" key="1">
    <citation type="submission" date="2024-07" db="EMBL/GenBank/DDBJ databases">
        <title>Enhanced genomic and transcriptomic resources for Trichinella pseudospiralis and T. spiralis underpin the discovery of pronounced molecular differences between stages and species.</title>
        <authorList>
            <person name="Pasi K.K."/>
            <person name="La Rosa G."/>
            <person name="Gomez-Morales M.A."/>
            <person name="Tosini F."/>
            <person name="Sumanam S."/>
            <person name="Young N.D."/>
            <person name="Chang B.C."/>
            <person name="Robin G.B."/>
        </authorList>
    </citation>
    <scope>NUCLEOTIDE SEQUENCE [LARGE SCALE GENOMIC DNA]</scope>
    <source>
        <strain evidence="1">ISS534</strain>
    </source>
</reference>